<dbReference type="AlphaFoldDB" id="A0A918HR43"/>
<keyword evidence="2" id="KW-0812">Transmembrane</keyword>
<proteinExistence type="predicted"/>
<dbReference type="EMBL" id="BMSA01000050">
    <property type="protein sequence ID" value="GGT96085.1"/>
    <property type="molecule type" value="Genomic_DNA"/>
</dbReference>
<keyword evidence="2" id="KW-1133">Transmembrane helix</keyword>
<comment type="caution">
    <text evidence="3">The sequence shown here is derived from an EMBL/GenBank/DDBJ whole genome shotgun (WGS) entry which is preliminary data.</text>
</comment>
<evidence type="ECO:0000256" key="2">
    <source>
        <dbReference type="SAM" id="Phobius"/>
    </source>
</evidence>
<evidence type="ECO:0000313" key="4">
    <source>
        <dbReference type="Proteomes" id="UP000646776"/>
    </source>
</evidence>
<reference evidence="3" key="1">
    <citation type="journal article" date="2014" name="Int. J. Syst. Evol. Microbiol.">
        <title>Complete genome sequence of Corynebacterium casei LMG S-19264T (=DSM 44701T), isolated from a smear-ripened cheese.</title>
        <authorList>
            <consortium name="US DOE Joint Genome Institute (JGI-PGF)"/>
            <person name="Walter F."/>
            <person name="Albersmeier A."/>
            <person name="Kalinowski J."/>
            <person name="Ruckert C."/>
        </authorList>
    </citation>
    <scope>NUCLEOTIDE SEQUENCE</scope>
    <source>
        <strain evidence="3">JCM 4125</strain>
    </source>
</reference>
<feature type="transmembrane region" description="Helical" evidence="2">
    <location>
        <begin position="12"/>
        <end position="33"/>
    </location>
</feature>
<name>A0A918HR43_9ACTN</name>
<reference evidence="3" key="2">
    <citation type="submission" date="2020-09" db="EMBL/GenBank/DDBJ databases">
        <authorList>
            <person name="Sun Q."/>
            <person name="Ohkuma M."/>
        </authorList>
    </citation>
    <scope>NUCLEOTIDE SEQUENCE</scope>
    <source>
        <strain evidence="3">JCM 4125</strain>
    </source>
</reference>
<feature type="region of interest" description="Disordered" evidence="1">
    <location>
        <begin position="38"/>
        <end position="62"/>
    </location>
</feature>
<sequence length="62" mass="6314">MSFTRPRDPLAALMGTLWLAGHLIALALVGVLIHDSGQEQTSAAVPDTPLGEPDLPVGPGAA</sequence>
<dbReference type="Proteomes" id="UP000646776">
    <property type="component" value="Unassembled WGS sequence"/>
</dbReference>
<evidence type="ECO:0000256" key="1">
    <source>
        <dbReference type="SAM" id="MobiDB-lite"/>
    </source>
</evidence>
<dbReference type="RefSeq" id="WP_189718154.1">
    <property type="nucleotide sequence ID" value="NZ_BMSA01000050.1"/>
</dbReference>
<protein>
    <submittedName>
        <fullName evidence="3">Uncharacterized protein</fullName>
    </submittedName>
</protein>
<organism evidence="3 4">
    <name type="scientific">Streptomyces phaeofaciens</name>
    <dbReference type="NCBI Taxonomy" id="68254"/>
    <lineage>
        <taxon>Bacteria</taxon>
        <taxon>Bacillati</taxon>
        <taxon>Actinomycetota</taxon>
        <taxon>Actinomycetes</taxon>
        <taxon>Kitasatosporales</taxon>
        <taxon>Streptomycetaceae</taxon>
        <taxon>Streptomyces</taxon>
    </lineage>
</organism>
<keyword evidence="2" id="KW-0472">Membrane</keyword>
<accession>A0A918HR43</accession>
<gene>
    <name evidence="3" type="ORF">GCM10010226_87110</name>
</gene>
<evidence type="ECO:0000313" key="3">
    <source>
        <dbReference type="EMBL" id="GGT96085.1"/>
    </source>
</evidence>
<keyword evidence="4" id="KW-1185">Reference proteome</keyword>